<evidence type="ECO:0000313" key="20">
    <source>
        <dbReference type="EMBL" id="RNE97225.1"/>
    </source>
</evidence>
<keyword evidence="15" id="KW-0456">Lyase</keyword>
<evidence type="ECO:0000256" key="3">
    <source>
        <dbReference type="ARBA" id="ARBA00004141"/>
    </source>
</evidence>
<evidence type="ECO:0000256" key="1">
    <source>
        <dbReference type="ARBA" id="ARBA00001593"/>
    </source>
</evidence>
<evidence type="ECO:0000256" key="11">
    <source>
        <dbReference type="ARBA" id="ARBA00022989"/>
    </source>
</evidence>
<dbReference type="PANTHER" id="PTHR43081:SF1">
    <property type="entry name" value="ADENYLATE CYCLASE, TERMINAL-DIFFERENTIATION SPECIFIC"/>
    <property type="match status" value="1"/>
</dbReference>
<evidence type="ECO:0000313" key="21">
    <source>
        <dbReference type="Proteomes" id="UP000283634"/>
    </source>
</evidence>
<dbReference type="EMBL" id="MKGL01000587">
    <property type="protein sequence ID" value="RNE97225.1"/>
    <property type="molecule type" value="Genomic_DNA"/>
</dbReference>
<evidence type="ECO:0000256" key="8">
    <source>
        <dbReference type="ARBA" id="ARBA00022741"/>
    </source>
</evidence>
<dbReference type="FunFam" id="3.40.50.2300:FF:000162">
    <property type="entry name" value="Receptor-type adenylate cyclase GRESAG 4, putative"/>
    <property type="match status" value="1"/>
</dbReference>
<evidence type="ECO:0000256" key="12">
    <source>
        <dbReference type="ARBA" id="ARBA00022998"/>
    </source>
</evidence>
<evidence type="ECO:0000256" key="13">
    <source>
        <dbReference type="ARBA" id="ARBA00023136"/>
    </source>
</evidence>
<evidence type="ECO:0000256" key="14">
    <source>
        <dbReference type="ARBA" id="ARBA00023180"/>
    </source>
</evidence>
<keyword evidence="11 16" id="KW-1133">Transmembrane helix</keyword>
<comment type="catalytic activity">
    <reaction evidence="1">
        <text>ATP = 3',5'-cyclic AMP + diphosphate</text>
        <dbReference type="Rhea" id="RHEA:15389"/>
        <dbReference type="ChEBI" id="CHEBI:30616"/>
        <dbReference type="ChEBI" id="CHEBI:33019"/>
        <dbReference type="ChEBI" id="CHEBI:58165"/>
        <dbReference type="EC" id="4.6.1.1"/>
    </reaction>
</comment>
<sequence length="887" mass="96444">MAVRWGRGGGRARLGLRPSAAPSRLAVISLVLLLLFAPHSAASKSAVSKTRVKVLQMRALDLTSPKAMVTAFYSGVNASLWAHNHADEEGVYVEVVRREAKMTEFSTVLEEVMQKEKSIVALLTQFGDTYLKAVLPVLSRFDLVSFAPFTGSSAVRGWNPNVYFVRANPVAELLALLRYAVTQLRVLRLGFMYLQGGFFGDNEYEQAQRVMSEMGYTFCGVFSVTLLLSGDTNPNEFGAAWERFAATRPQAVIVFGSPIPDTAKFVRNMLTDDRTAGAYLLAPSAVQSIVVEAWRAAVADGVKFVPGQVVTTGTNPLAKDMQYLAIWRFQRVMQDYLANSGQKDYNDTDHFLKHDTEGELMVDGWITGELLVQALSNRKWVSDRKSFMASLLNQRRYVVDDLVFGDYGGECKGAAASQGAICNCNEGGHTVYMKQFVKDYRAEAVKEGFMTFQLSDCQHQEEHLPPVLSAVEFVMTDSAVAQTALAELEAGYLLEYTNRKTSWREGVVNLSPVISTLGNARNALLSEMQSRRVHGVAGVVTEAVLDVETVAFFDPLQLEPRLNRFRRHVIHLSPTLEQQFFVLAKYLGNTSVRSAHAVIRGEEAAAVADVLRRSLVTFGGSLRSPTLLAGGAALAGHLPAKGVVFVAGLASGDVAAIAKHVASHSGVRVFVAFSEFALLYAEFVAAFAGGTGADRVVFAMSLPHWNDTNSTSETTQKFISILTNATQRTPLSLAGFAAVRLLQTVLSRMHKVTAGLMVDFFYRNTAVTVNDMLYGSFANGTACDADDGVGCGKNYGATLISVWSLARALDPAVPVLFPAVTPLIRYTEPAAHGLKLQQLIGIIVGVAILVTIIVVVVAVVVHLRRDSRNNANAPKEPTDPVTLVFTD</sequence>
<dbReference type="GO" id="GO:0046872">
    <property type="term" value="F:metal ion binding"/>
    <property type="evidence" value="ECO:0007669"/>
    <property type="project" value="UniProtKB-KW"/>
</dbReference>
<name>A0A3R7KBB6_TRYRA</name>
<dbReference type="GeneID" id="40333396"/>
<comment type="caution">
    <text evidence="20">The sequence shown here is derived from an EMBL/GenBank/DDBJ whole genome shotgun (WGS) entry which is preliminary data.</text>
</comment>
<accession>A0A3R7KBB6</accession>
<keyword evidence="12" id="KW-0115">cAMP biosynthesis</keyword>
<comment type="cofactor">
    <cofactor evidence="2">
        <name>Mg(2+)</name>
        <dbReference type="ChEBI" id="CHEBI:18420"/>
    </cofactor>
</comment>
<feature type="domain" description="Receptor-type adenylate cyclase GRESAG 4.1/3 periplasmic binding protein-like" evidence="19">
    <location>
        <begin position="171"/>
        <end position="313"/>
    </location>
</feature>
<dbReference type="InterPro" id="IPR028082">
    <property type="entry name" value="Peripla_BP_I"/>
</dbReference>
<evidence type="ECO:0000256" key="7">
    <source>
        <dbReference type="ARBA" id="ARBA00022723"/>
    </source>
</evidence>
<comment type="similarity">
    <text evidence="4">Belongs to the adenylyl cyclase class-3 family.</text>
</comment>
<keyword evidence="13 16" id="KW-0472">Membrane</keyword>
<keyword evidence="9" id="KW-0067">ATP-binding</keyword>
<dbReference type="GO" id="GO:0006171">
    <property type="term" value="P:cAMP biosynthetic process"/>
    <property type="evidence" value="ECO:0007669"/>
    <property type="project" value="UniProtKB-KW"/>
</dbReference>
<evidence type="ECO:0000256" key="10">
    <source>
        <dbReference type="ARBA" id="ARBA00022842"/>
    </source>
</evidence>
<dbReference type="InterPro" id="IPR057399">
    <property type="entry name" value="GRESAG4.1/3_peripasmic_1"/>
</dbReference>
<dbReference type="OrthoDB" id="252193at2759"/>
<dbReference type="GO" id="GO:0016020">
    <property type="term" value="C:membrane"/>
    <property type="evidence" value="ECO:0007669"/>
    <property type="project" value="UniProtKB-SubCell"/>
</dbReference>
<keyword evidence="10" id="KW-0460">Magnesium</keyword>
<feature type="signal peptide" evidence="17">
    <location>
        <begin position="1"/>
        <end position="42"/>
    </location>
</feature>
<dbReference type="Gene3D" id="3.40.50.2300">
    <property type="match status" value="2"/>
</dbReference>
<evidence type="ECO:0000256" key="6">
    <source>
        <dbReference type="ARBA" id="ARBA00022692"/>
    </source>
</evidence>
<comment type="subcellular location">
    <subcellularLocation>
        <location evidence="3">Membrane</location>
        <topology evidence="3">Multi-pass membrane protein</topology>
    </subcellularLocation>
</comment>
<protein>
    <recommendedName>
        <fullName evidence="5">adenylate cyclase</fullName>
        <ecNumber evidence="5">4.6.1.1</ecNumber>
    </recommendedName>
</protein>
<organism evidence="20 21">
    <name type="scientific">Trypanosoma rangeli</name>
    <dbReference type="NCBI Taxonomy" id="5698"/>
    <lineage>
        <taxon>Eukaryota</taxon>
        <taxon>Discoba</taxon>
        <taxon>Euglenozoa</taxon>
        <taxon>Kinetoplastea</taxon>
        <taxon>Metakinetoplastina</taxon>
        <taxon>Trypanosomatida</taxon>
        <taxon>Trypanosomatidae</taxon>
        <taxon>Trypanosoma</taxon>
        <taxon>Herpetosoma</taxon>
    </lineage>
</organism>
<keyword evidence="14" id="KW-0325">Glycoprotein</keyword>
<keyword evidence="17" id="KW-0732">Signal</keyword>
<keyword evidence="6 16" id="KW-0812">Transmembrane</keyword>
<dbReference type="GO" id="GO:0004016">
    <property type="term" value="F:adenylate cyclase activity"/>
    <property type="evidence" value="ECO:0007669"/>
    <property type="project" value="UniProtKB-EC"/>
</dbReference>
<dbReference type="PANTHER" id="PTHR43081">
    <property type="entry name" value="ADENYLATE CYCLASE, TERMINAL-DIFFERENTIATION SPECIFIC-RELATED"/>
    <property type="match status" value="1"/>
</dbReference>
<evidence type="ECO:0000259" key="18">
    <source>
        <dbReference type="Pfam" id="PF25493"/>
    </source>
</evidence>
<evidence type="ECO:0000256" key="17">
    <source>
        <dbReference type="SAM" id="SignalP"/>
    </source>
</evidence>
<evidence type="ECO:0000256" key="9">
    <source>
        <dbReference type="ARBA" id="ARBA00022840"/>
    </source>
</evidence>
<dbReference type="EC" id="4.6.1.1" evidence="5"/>
<keyword evidence="8" id="KW-0547">Nucleotide-binding</keyword>
<reference evidence="20 21" key="1">
    <citation type="journal article" date="2018" name="BMC Genomics">
        <title>Genomic comparison of Trypanosoma conorhini and Trypanosoma rangeli to Trypanosoma cruzi strains of high and low virulence.</title>
        <authorList>
            <person name="Bradwell K.R."/>
            <person name="Koparde V.N."/>
            <person name="Matveyev A.V."/>
            <person name="Serrano M.G."/>
            <person name="Alves J.M."/>
            <person name="Parikh H."/>
            <person name="Huang B."/>
            <person name="Lee V."/>
            <person name="Espinosa-Alvarez O."/>
            <person name="Ortiz P.A."/>
            <person name="Costa-Martins A.G."/>
            <person name="Teixeira M.M."/>
            <person name="Buck G.A."/>
        </authorList>
    </citation>
    <scope>NUCLEOTIDE SEQUENCE [LARGE SCALE GENOMIC DNA]</scope>
    <source>
        <strain evidence="20 21">AM80</strain>
    </source>
</reference>
<evidence type="ECO:0000256" key="16">
    <source>
        <dbReference type="SAM" id="Phobius"/>
    </source>
</evidence>
<gene>
    <name evidence="20" type="ORF">TraAM80_09463</name>
</gene>
<feature type="chain" id="PRO_5018619847" description="adenylate cyclase" evidence="17">
    <location>
        <begin position="43"/>
        <end position="887"/>
    </location>
</feature>
<evidence type="ECO:0000256" key="2">
    <source>
        <dbReference type="ARBA" id="ARBA00001946"/>
    </source>
</evidence>
<dbReference type="Proteomes" id="UP000283634">
    <property type="component" value="Unassembled WGS sequence"/>
</dbReference>
<feature type="transmembrane region" description="Helical" evidence="16">
    <location>
        <begin position="839"/>
        <end position="861"/>
    </location>
</feature>
<evidence type="ECO:0000259" key="19">
    <source>
        <dbReference type="Pfam" id="PF25495"/>
    </source>
</evidence>
<dbReference type="InterPro" id="IPR050697">
    <property type="entry name" value="Adenylyl/Guanylyl_Cyclase_3/4"/>
</dbReference>
<dbReference type="AlphaFoldDB" id="A0A3R7KBB6"/>
<dbReference type="VEuPathDB" id="TriTrypDB:TRSC58_07158"/>
<evidence type="ECO:0000256" key="5">
    <source>
        <dbReference type="ARBA" id="ARBA00012201"/>
    </source>
</evidence>
<keyword evidence="7" id="KW-0479">Metal-binding</keyword>
<dbReference type="GO" id="GO:0005524">
    <property type="term" value="F:ATP binding"/>
    <property type="evidence" value="ECO:0007669"/>
    <property type="project" value="UniProtKB-KW"/>
</dbReference>
<keyword evidence="21" id="KW-1185">Reference proteome</keyword>
<dbReference type="InterPro" id="IPR057398">
    <property type="entry name" value="GRESAG4.1/3_peripasmic_2"/>
</dbReference>
<dbReference type="Pfam" id="PF25495">
    <property type="entry name" value="Peripla_BP_A-cyclase_1"/>
    <property type="match status" value="1"/>
</dbReference>
<dbReference type="SUPFAM" id="SSF53822">
    <property type="entry name" value="Periplasmic binding protein-like I"/>
    <property type="match status" value="1"/>
</dbReference>
<feature type="domain" description="Receptor-type adenylate cyclase GRESAG 4.1/3 periplasmic binding protein-like" evidence="18">
    <location>
        <begin position="464"/>
        <end position="827"/>
    </location>
</feature>
<evidence type="ECO:0000256" key="4">
    <source>
        <dbReference type="ARBA" id="ARBA00005381"/>
    </source>
</evidence>
<dbReference type="RefSeq" id="XP_029234016.1">
    <property type="nucleotide sequence ID" value="XM_029386143.1"/>
</dbReference>
<dbReference type="Pfam" id="PF25493">
    <property type="entry name" value="Peripla_BP_A-cyclase"/>
    <property type="match status" value="1"/>
</dbReference>
<evidence type="ECO:0000256" key="15">
    <source>
        <dbReference type="ARBA" id="ARBA00023239"/>
    </source>
</evidence>
<proteinExistence type="inferred from homology"/>
<feature type="non-terminal residue" evidence="20">
    <location>
        <position position="887"/>
    </location>
</feature>